<dbReference type="Pfam" id="PF07978">
    <property type="entry name" value="NIPSNAP"/>
    <property type="match status" value="1"/>
</dbReference>
<dbReference type="Proteomes" id="UP000229681">
    <property type="component" value="Unassembled WGS sequence"/>
</dbReference>
<evidence type="ECO:0000259" key="1">
    <source>
        <dbReference type="Pfam" id="PF07978"/>
    </source>
</evidence>
<comment type="caution">
    <text evidence="3">The sequence shown here is derived from an EMBL/GenBank/DDBJ whole genome shotgun (WGS) entry which is preliminary data.</text>
</comment>
<gene>
    <name evidence="2" type="ORF">CUN49_06655</name>
    <name evidence="3" type="ORF">CUN50_05235</name>
</gene>
<name>A0A2M8PX84_9CHLR</name>
<dbReference type="Proteomes" id="UP000228947">
    <property type="component" value="Unassembled WGS sequence"/>
</dbReference>
<dbReference type="Gene3D" id="3.30.70.100">
    <property type="match status" value="1"/>
</dbReference>
<dbReference type="InterPro" id="IPR012577">
    <property type="entry name" value="NIPSNAP"/>
</dbReference>
<dbReference type="AlphaFoldDB" id="A0A2M8PX84"/>
<accession>A0A2M8PF78</accession>
<evidence type="ECO:0000313" key="3">
    <source>
        <dbReference type="EMBL" id="PJF42163.1"/>
    </source>
</evidence>
<reference evidence="4 5" key="1">
    <citation type="submission" date="2017-11" db="EMBL/GenBank/DDBJ databases">
        <title>Evolution of Phototrophy in the Chloroflexi Phylum Driven by Horizontal Gene Transfer.</title>
        <authorList>
            <person name="Ward L.M."/>
            <person name="Hemp J."/>
            <person name="Shih P.M."/>
            <person name="Mcglynn S.E."/>
            <person name="Fischer W."/>
        </authorList>
    </citation>
    <scope>NUCLEOTIDE SEQUENCE [LARGE SCALE GENOMIC DNA]</scope>
    <source>
        <strain evidence="3">CP1_1M</strain>
        <strain evidence="2">JP3_13</strain>
    </source>
</reference>
<proteinExistence type="predicted"/>
<dbReference type="InterPro" id="IPR011008">
    <property type="entry name" value="Dimeric_a/b-barrel"/>
</dbReference>
<feature type="domain" description="NIPSNAP" evidence="1">
    <location>
        <begin position="6"/>
        <end position="98"/>
    </location>
</feature>
<evidence type="ECO:0000313" key="2">
    <source>
        <dbReference type="EMBL" id="PJF36214.1"/>
    </source>
</evidence>
<dbReference type="SUPFAM" id="SSF54909">
    <property type="entry name" value="Dimeric alpha+beta barrel"/>
    <property type="match status" value="1"/>
</dbReference>
<dbReference type="EMBL" id="PGTM01000071">
    <property type="protein sequence ID" value="PJF36214.1"/>
    <property type="molecule type" value="Genomic_DNA"/>
</dbReference>
<sequence length="101" mass="11591">MEVKLILTYDILPGRDQDYFEFLIRELAPGLAKLGLEPTESWYTAYGKHPTIMLGGLAKDYATARAILEHPDWNALYERLSNYVTNIQSKIIRATPYFPIV</sequence>
<protein>
    <recommendedName>
        <fullName evidence="1">NIPSNAP domain-containing protein</fullName>
    </recommendedName>
</protein>
<evidence type="ECO:0000313" key="5">
    <source>
        <dbReference type="Proteomes" id="UP000229681"/>
    </source>
</evidence>
<accession>A0A2M8PX84</accession>
<dbReference type="EMBL" id="PGTL01000030">
    <property type="protein sequence ID" value="PJF42163.1"/>
    <property type="molecule type" value="Genomic_DNA"/>
</dbReference>
<evidence type="ECO:0000313" key="4">
    <source>
        <dbReference type="Proteomes" id="UP000228947"/>
    </source>
</evidence>
<organism evidence="3 4">
    <name type="scientific">Candidatus Thermofonsia Clade 1 bacterium</name>
    <dbReference type="NCBI Taxonomy" id="2364210"/>
    <lineage>
        <taxon>Bacteria</taxon>
        <taxon>Bacillati</taxon>
        <taxon>Chloroflexota</taxon>
        <taxon>Candidatus Thermofontia</taxon>
        <taxon>Candidatus Thermofonsia Clade 1</taxon>
    </lineage>
</organism>